<dbReference type="RefSeq" id="WP_090258775.1">
    <property type="nucleotide sequence ID" value="NZ_FOIR01000002.1"/>
</dbReference>
<evidence type="ECO:0000313" key="3">
    <source>
        <dbReference type="EMBL" id="SEW26582.1"/>
    </source>
</evidence>
<reference evidence="4" key="1">
    <citation type="submission" date="2016-10" db="EMBL/GenBank/DDBJ databases">
        <authorList>
            <person name="Varghese N."/>
            <person name="Submissions S."/>
        </authorList>
    </citation>
    <scope>NUCLEOTIDE SEQUENCE [LARGE SCALE GENOMIC DNA]</scope>
    <source>
        <strain evidence="4">CGMCC 1.12402</strain>
    </source>
</reference>
<evidence type="ECO:0000256" key="2">
    <source>
        <dbReference type="SAM" id="Phobius"/>
    </source>
</evidence>
<dbReference type="AlphaFoldDB" id="A0A1I0QHH3"/>
<dbReference type="OrthoDB" id="594406at2"/>
<keyword evidence="1" id="KW-0175">Coiled coil</keyword>
<feature type="transmembrane region" description="Helical" evidence="2">
    <location>
        <begin position="40"/>
        <end position="63"/>
    </location>
</feature>
<name>A0A1I0QHH3_9BACT</name>
<sequence>MSKPSKTINRFFEPLFNLFIWSSGADAKILDQVPTEKNKYYGIGGTIVFTALMASFAGGYAFNTAFKNPMLSVFFGLFWGALIFNLDRYIVSTFGVGDGKRTISRQELVEAAPRLAMAMILGFVIATPLELKLFEKEINAEISNQISIANNKIIESGENDPILTRLRTERTELNTNIQNRTRIIEEKRLAWVQADKDKNDEWNLGKFSGKRGKGGYYEDLKKKAEDAEADYNKVKAEYGALNSSDYDRIDNIDERIEERRQYTNVETQKQKTVQDQNDGLMARLKALDSLTSENSSLATAKWLITIMFIFIEIAPILFKMMTERGPYDDILDRIKYETKVKQMLIQSNLNEEINTQVKINSEKNEQKIQAEMAANNELMQQVLKAQTEVVEVAIENWKKEQKKIVKLNPELVIKTNNN</sequence>
<feature type="transmembrane region" description="Helical" evidence="2">
    <location>
        <begin position="69"/>
        <end position="90"/>
    </location>
</feature>
<keyword evidence="2" id="KW-1133">Transmembrane helix</keyword>
<dbReference type="STRING" id="1267423.SAMN05216290_2352"/>
<dbReference type="EMBL" id="FOIR01000002">
    <property type="protein sequence ID" value="SEW26582.1"/>
    <property type="molecule type" value="Genomic_DNA"/>
</dbReference>
<dbReference type="InterPro" id="IPR025519">
    <property type="entry name" value="DUF4407"/>
</dbReference>
<accession>A0A1I0QHH3</accession>
<protein>
    <recommendedName>
        <fullName evidence="5">DUF4407 domain-containing protein</fullName>
    </recommendedName>
</protein>
<evidence type="ECO:0000256" key="1">
    <source>
        <dbReference type="SAM" id="Coils"/>
    </source>
</evidence>
<organism evidence="3 4">
    <name type="scientific">Roseivirga pacifica</name>
    <dbReference type="NCBI Taxonomy" id="1267423"/>
    <lineage>
        <taxon>Bacteria</taxon>
        <taxon>Pseudomonadati</taxon>
        <taxon>Bacteroidota</taxon>
        <taxon>Cytophagia</taxon>
        <taxon>Cytophagales</taxon>
        <taxon>Roseivirgaceae</taxon>
        <taxon>Roseivirga</taxon>
    </lineage>
</organism>
<dbReference type="GeneID" id="99987054"/>
<dbReference type="Pfam" id="PF14362">
    <property type="entry name" value="DUF4407"/>
    <property type="match status" value="1"/>
</dbReference>
<keyword evidence="4" id="KW-1185">Reference proteome</keyword>
<evidence type="ECO:0000313" key="4">
    <source>
        <dbReference type="Proteomes" id="UP000199437"/>
    </source>
</evidence>
<dbReference type="Proteomes" id="UP000199437">
    <property type="component" value="Unassembled WGS sequence"/>
</dbReference>
<keyword evidence="2" id="KW-0472">Membrane</keyword>
<feature type="coiled-coil region" evidence="1">
    <location>
        <begin position="217"/>
        <end position="244"/>
    </location>
</feature>
<gene>
    <name evidence="3" type="ORF">SAMN05216290_2352</name>
</gene>
<evidence type="ECO:0008006" key="5">
    <source>
        <dbReference type="Google" id="ProtNLM"/>
    </source>
</evidence>
<keyword evidence="2" id="KW-0812">Transmembrane</keyword>
<proteinExistence type="predicted"/>